<dbReference type="HAMAP" id="MF_00149">
    <property type="entry name" value="DNA_mis_repair"/>
    <property type="match status" value="1"/>
</dbReference>
<dbReference type="STRING" id="1215115.GCA_000688275_02063"/>
<dbReference type="RefSeq" id="WP_013974437.1">
    <property type="nucleotide sequence ID" value="NZ_CP010359.1"/>
</dbReference>
<comment type="similarity">
    <text evidence="1 5">Belongs to the DNA mismatch repair MutL/HexB family.</text>
</comment>
<evidence type="ECO:0000256" key="4">
    <source>
        <dbReference type="ARBA" id="ARBA00023204"/>
    </source>
</evidence>
<dbReference type="EMBL" id="NTME01000001">
    <property type="protein sequence ID" value="PBJ97369.1"/>
    <property type="molecule type" value="Genomic_DNA"/>
</dbReference>
<dbReference type="InterPro" id="IPR020568">
    <property type="entry name" value="Ribosomal_Su5_D2-typ_SF"/>
</dbReference>
<gene>
    <name evidence="5" type="primary">mutL</name>
    <name evidence="6" type="ORF">CMV24_01235</name>
</gene>
<dbReference type="SUPFAM" id="SSF54211">
    <property type="entry name" value="Ribosomal protein S5 domain 2-like"/>
    <property type="match status" value="1"/>
</dbReference>
<dbReference type="FunFam" id="3.30.1370.100:FF:000005">
    <property type="entry name" value="DNA mismatch repair protein MutL"/>
    <property type="match status" value="1"/>
</dbReference>
<dbReference type="GO" id="GO:0005524">
    <property type="term" value="F:ATP binding"/>
    <property type="evidence" value="ECO:0007669"/>
    <property type="project" value="InterPro"/>
</dbReference>
<keyword evidence="4 5" id="KW-0234">DNA repair</keyword>
<dbReference type="KEGG" id="ppj:RK21_05635"/>
<dbReference type="InterPro" id="IPR036890">
    <property type="entry name" value="HATPase_C_sf"/>
</dbReference>
<keyword evidence="3 5" id="KW-0227">DNA damage</keyword>
<keyword evidence="6" id="KW-0540">Nuclease</keyword>
<dbReference type="Gene3D" id="3.30.565.10">
    <property type="entry name" value="Histidine kinase-like ATPase, C-terminal domain"/>
    <property type="match status" value="1"/>
</dbReference>
<dbReference type="Gene3D" id="3.30.230.10">
    <property type="match status" value="1"/>
</dbReference>
<reference evidence="6 7" key="1">
    <citation type="submission" date="2017-09" db="EMBL/GenBank/DDBJ databases">
        <authorList>
            <person name="Ehlers B."/>
            <person name="Leendertz F.H."/>
        </authorList>
    </citation>
    <scope>NUCLEOTIDE SEQUENCE [LARGE SCALE GENOMIC DNA]</scope>
    <source>
        <strain evidence="6 7">DJ-1</strain>
    </source>
</reference>
<dbReference type="Proteomes" id="UP000218102">
    <property type="component" value="Unassembled WGS sequence"/>
</dbReference>
<dbReference type="Gene3D" id="3.30.1370.100">
    <property type="entry name" value="MutL, C-terminal domain, regulatory subdomain"/>
    <property type="match status" value="1"/>
</dbReference>
<dbReference type="Pfam" id="PF13589">
    <property type="entry name" value="HATPase_c_3"/>
    <property type="match status" value="1"/>
</dbReference>
<evidence type="ECO:0000313" key="6">
    <source>
        <dbReference type="EMBL" id="PBJ97369.1"/>
    </source>
</evidence>
<evidence type="ECO:0000256" key="1">
    <source>
        <dbReference type="ARBA" id="ARBA00006082"/>
    </source>
</evidence>
<dbReference type="NCBIfam" id="TIGR00585">
    <property type="entry name" value="mutl"/>
    <property type="match status" value="1"/>
</dbReference>
<dbReference type="InterPro" id="IPR038973">
    <property type="entry name" value="MutL/Mlh/Pms-like"/>
</dbReference>
<evidence type="ECO:0000313" key="7">
    <source>
        <dbReference type="Proteomes" id="UP000218102"/>
    </source>
</evidence>
<protein>
    <recommendedName>
        <fullName evidence="2 5">DNA mismatch repair protein MutL</fullName>
    </recommendedName>
</protein>
<dbReference type="InterPro" id="IPR020667">
    <property type="entry name" value="DNA_mismatch_repair_MutL"/>
</dbReference>
<dbReference type="GO" id="GO:0004519">
    <property type="term" value="F:endonuclease activity"/>
    <property type="evidence" value="ECO:0007669"/>
    <property type="project" value="UniProtKB-KW"/>
</dbReference>
<dbReference type="GO" id="GO:0140664">
    <property type="term" value="F:ATP-dependent DNA damage sensor activity"/>
    <property type="evidence" value="ECO:0007669"/>
    <property type="project" value="InterPro"/>
</dbReference>
<dbReference type="FunFam" id="3.30.230.10:FF:000013">
    <property type="entry name" value="DNA mismatch repair endonuclease MutL"/>
    <property type="match status" value="1"/>
</dbReference>
<evidence type="ECO:0000256" key="5">
    <source>
        <dbReference type="HAMAP-Rule" id="MF_00149"/>
    </source>
</evidence>
<dbReference type="AlphaFoldDB" id="A0A099N6H7"/>
<dbReference type="InterPro" id="IPR042121">
    <property type="entry name" value="MutL_C_regsub"/>
</dbReference>
<dbReference type="Gene3D" id="3.30.1540.20">
    <property type="entry name" value="MutL, C-terminal domain, dimerisation subdomain"/>
    <property type="match status" value="1"/>
</dbReference>
<proteinExistence type="inferred from homology"/>
<accession>A0A099N6H7</accession>
<dbReference type="GO" id="GO:0032300">
    <property type="term" value="C:mismatch repair complex"/>
    <property type="evidence" value="ECO:0007669"/>
    <property type="project" value="InterPro"/>
</dbReference>
<keyword evidence="6" id="KW-0378">Hydrolase</keyword>
<dbReference type="InterPro" id="IPR037198">
    <property type="entry name" value="MutL_C_sf"/>
</dbReference>
<dbReference type="InterPro" id="IPR002099">
    <property type="entry name" value="MutL/Mlh/PMS"/>
</dbReference>
<dbReference type="InterPro" id="IPR014762">
    <property type="entry name" value="DNA_mismatch_repair_CS"/>
</dbReference>
<evidence type="ECO:0000256" key="3">
    <source>
        <dbReference type="ARBA" id="ARBA00022763"/>
    </source>
</evidence>
<dbReference type="Pfam" id="PF08676">
    <property type="entry name" value="MutL_C"/>
    <property type="match status" value="1"/>
</dbReference>
<dbReference type="NCBIfam" id="NF000949">
    <property type="entry name" value="PRK00095.1-2"/>
    <property type="match status" value="1"/>
</dbReference>
<comment type="function">
    <text evidence="5">This protein is involved in the repair of mismatches in DNA. It is required for dam-dependent methyl-directed DNA mismatch repair. May act as a 'molecular matchmaker', a protein that promotes the formation of a stable complex between two or more DNA-binding proteins in an ATP-dependent manner without itself being part of a final effector complex.</text>
</comment>
<dbReference type="GO" id="GO:0016887">
    <property type="term" value="F:ATP hydrolysis activity"/>
    <property type="evidence" value="ECO:0007669"/>
    <property type="project" value="InterPro"/>
</dbReference>
<dbReference type="PROSITE" id="PS00058">
    <property type="entry name" value="DNA_MISMATCH_REPAIR_1"/>
    <property type="match status" value="1"/>
</dbReference>
<organism evidence="6 7">
    <name type="scientific">Pseudomonas plecoglossicida</name>
    <dbReference type="NCBI Taxonomy" id="70775"/>
    <lineage>
        <taxon>Bacteria</taxon>
        <taxon>Pseudomonadati</taxon>
        <taxon>Pseudomonadota</taxon>
        <taxon>Gammaproteobacteria</taxon>
        <taxon>Pseudomonadales</taxon>
        <taxon>Pseudomonadaceae</taxon>
        <taxon>Pseudomonas</taxon>
    </lineage>
</organism>
<dbReference type="InterPro" id="IPR013507">
    <property type="entry name" value="DNA_mismatch_S5_2-like"/>
</dbReference>
<dbReference type="PANTHER" id="PTHR10073">
    <property type="entry name" value="DNA MISMATCH REPAIR PROTEIN MLH, PMS, MUTL"/>
    <property type="match status" value="1"/>
</dbReference>
<dbReference type="Pfam" id="PF01119">
    <property type="entry name" value="DNA_mis_repair"/>
    <property type="match status" value="1"/>
</dbReference>
<evidence type="ECO:0000256" key="2">
    <source>
        <dbReference type="ARBA" id="ARBA00021975"/>
    </source>
</evidence>
<dbReference type="CDD" id="cd16926">
    <property type="entry name" value="HATPase_MutL-MLH-PMS-like"/>
    <property type="match status" value="1"/>
</dbReference>
<dbReference type="GO" id="GO:0006298">
    <property type="term" value="P:mismatch repair"/>
    <property type="evidence" value="ECO:0007669"/>
    <property type="project" value="UniProtKB-UniRule"/>
</dbReference>
<dbReference type="InterPro" id="IPR042120">
    <property type="entry name" value="MutL_C_dimsub"/>
</dbReference>
<dbReference type="SUPFAM" id="SSF118116">
    <property type="entry name" value="DNA mismatch repair protein MutL"/>
    <property type="match status" value="1"/>
</dbReference>
<dbReference type="InterPro" id="IPR014790">
    <property type="entry name" value="MutL_C"/>
</dbReference>
<sequence length="631" mass="69681">MSGGSRIQLLSPRLANQIAAGEVVERPASVAKELLENSLDSGARRIDVEVEQGGVKLLRVRDDGSGISADDLPLALARHATSKIRELEDLEGVLSLGFRGEALASISSVARLTLTSRTASATEAWQVETEGRDMTPRVQPAAHPVGTSVEVRDLFFNTPARRKFLKAEKTEFDHLQEVIRRLALARFDVGFHLRHNGKSILSLHEAHDETARARRVGAICGPGFMEQALPIDVERNGLRLWGWVGLPTFSRSQADLQYFFVNGRAVRDKLVAHAVRQAYRDVLFNGRHPTFVLFLELEPNGVDVNVHPTKHEVRFREGRSVHDFLYGTLHRALADVRPEDQLAAPAAVPEVVRATGQQAGEFGPQGEMRLASPVLEQPRGPQQSFSSGGSGAGYQYQYTPRPSQPLPAAEAQAVYREFYKPLDDGAVPTTLPESQGDIPPLGYALAQLKGIYILAENAIGLVLVDMHAAHERIMYERLKVAMASEGLSGQPLLVPETLALSQREADCAEEHAQWFQRLGFELQRLGPETLAIRQIPALLKQAEANRLVQDVLADLMEYGTSDRIQAHLNELLGTMACHGAVRANRRLAIPEMNALLRDMENTERSGQCNHGRPTWTQMGLDDLDKLFLRGR</sequence>
<dbReference type="CDD" id="cd03482">
    <property type="entry name" value="MutL_Trans_MutL"/>
    <property type="match status" value="1"/>
</dbReference>
<dbReference type="GO" id="GO:0030983">
    <property type="term" value="F:mismatched DNA binding"/>
    <property type="evidence" value="ECO:0007669"/>
    <property type="project" value="InterPro"/>
</dbReference>
<dbReference type="FunFam" id="3.30.565.10:FF:000003">
    <property type="entry name" value="DNA mismatch repair endonuclease MutL"/>
    <property type="match status" value="1"/>
</dbReference>
<comment type="caution">
    <text evidence="6">The sequence shown here is derived from an EMBL/GenBank/DDBJ whole genome shotgun (WGS) entry which is preliminary data.</text>
</comment>
<dbReference type="SMART" id="SM00853">
    <property type="entry name" value="MutL_C"/>
    <property type="match status" value="1"/>
</dbReference>
<dbReference type="SMART" id="SM01340">
    <property type="entry name" value="DNA_mis_repair"/>
    <property type="match status" value="1"/>
</dbReference>
<name>A0A099N6H7_PSEDL</name>
<keyword evidence="6" id="KW-0255">Endonuclease</keyword>
<dbReference type="SUPFAM" id="SSF55874">
    <property type="entry name" value="ATPase domain of HSP90 chaperone/DNA topoisomerase II/histidine kinase"/>
    <property type="match status" value="1"/>
</dbReference>
<dbReference type="InterPro" id="IPR014721">
    <property type="entry name" value="Ribsml_uS5_D2-typ_fold_subgr"/>
</dbReference>
<dbReference type="PANTHER" id="PTHR10073:SF12">
    <property type="entry name" value="DNA MISMATCH REPAIR PROTEIN MLH1"/>
    <property type="match status" value="1"/>
</dbReference>